<keyword evidence="4" id="KW-1185">Reference proteome</keyword>
<evidence type="ECO:0000313" key="4">
    <source>
        <dbReference type="Proteomes" id="UP000284338"/>
    </source>
</evidence>
<evidence type="ECO:0000313" key="3">
    <source>
        <dbReference type="EMBL" id="RJF52654.1"/>
    </source>
</evidence>
<comment type="caution">
    <text evidence="3">The sequence shown here is derived from an EMBL/GenBank/DDBJ whole genome shotgun (WGS) entry which is preliminary data.</text>
</comment>
<dbReference type="GO" id="GO:0005829">
    <property type="term" value="C:cytosol"/>
    <property type="evidence" value="ECO:0007669"/>
    <property type="project" value="TreeGrafter"/>
</dbReference>
<dbReference type="EMBL" id="QYYG01000013">
    <property type="protein sequence ID" value="RJF52654.1"/>
    <property type="molecule type" value="Genomic_DNA"/>
</dbReference>
<proteinExistence type="predicted"/>
<reference evidence="3 4" key="1">
    <citation type="submission" date="2018-09" db="EMBL/GenBank/DDBJ databases">
        <title>Draft genome of a novel serratia sp. strain with antifungal activity.</title>
        <authorList>
            <person name="Dichmann S.I."/>
            <person name="Park B.P."/>
            <person name="Pathiraja D."/>
            <person name="Choi I.-G."/>
            <person name="Stougaard P."/>
            <person name="Hennessy R.C."/>
        </authorList>
    </citation>
    <scope>NUCLEOTIDE SEQUENCE [LARGE SCALE GENOMIC DNA]</scope>
    <source>
        <strain evidence="3 4">S40</strain>
    </source>
</reference>
<evidence type="ECO:0000256" key="2">
    <source>
        <dbReference type="ARBA" id="ARBA00022679"/>
    </source>
</evidence>
<dbReference type="RefSeq" id="WP_119805433.1">
    <property type="nucleotide sequence ID" value="NZ_QYYG01000013.1"/>
</dbReference>
<name>A0AA93BUC4_9GAMM</name>
<dbReference type="Proteomes" id="UP000284338">
    <property type="component" value="Unassembled WGS sequence"/>
</dbReference>
<gene>
    <name evidence="3" type="ORF">D4100_24570</name>
</gene>
<dbReference type="Pfam" id="PF01075">
    <property type="entry name" value="Glyco_transf_9"/>
    <property type="match status" value="1"/>
</dbReference>
<evidence type="ECO:0000256" key="1">
    <source>
        <dbReference type="ARBA" id="ARBA00022676"/>
    </source>
</evidence>
<sequence>MKLFGKVTRVKNLLLRKVKLRLLISWCLMRKRGNRSFEPASAKKVLLLRLDDKIGDMVVATGVIKKLADSGHQVSVLSGEACKNMLSGVKHIAKFYIYQRRESLRALKKQHFDVVIDFDDVTTYERCRLIYKLGARHAIGFNKQGYPMYDTSIDFLDADTHITERHKRVLRLLGVGCAEYCYDLEPTSASVDKVSAALAGLHYNALIAINPFTGSEDKDLSRQQTQDIISLIKSRAKNSLIVLIGQESKVAALNMADCIYIPGSTVNTAVEIVKRADLIISPDTSIVHMACAFNKRLVAIYNQRKLKDTGLPGHVIWSPNYGNAVQIVTEKENVSDVPVEVINQQIGEQIALMENECSPRREVAL</sequence>
<keyword evidence="2" id="KW-0808">Transferase</keyword>
<organism evidence="3 4">
    <name type="scientific">Serratia inhibens</name>
    <dbReference type="NCBI Taxonomy" id="2338073"/>
    <lineage>
        <taxon>Bacteria</taxon>
        <taxon>Pseudomonadati</taxon>
        <taxon>Pseudomonadota</taxon>
        <taxon>Gammaproteobacteria</taxon>
        <taxon>Enterobacterales</taxon>
        <taxon>Yersiniaceae</taxon>
        <taxon>Serratia</taxon>
    </lineage>
</organism>
<dbReference type="PANTHER" id="PTHR30160:SF15">
    <property type="entry name" value="GLYCOSYLTRANSFERASE HI_0523-RELATED"/>
    <property type="match status" value="1"/>
</dbReference>
<dbReference type="Gene3D" id="3.40.50.2000">
    <property type="entry name" value="Glycogen Phosphorylase B"/>
    <property type="match status" value="2"/>
</dbReference>
<dbReference type="GO" id="GO:0008713">
    <property type="term" value="F:ADP-heptose-lipopolysaccharide heptosyltransferase activity"/>
    <property type="evidence" value="ECO:0007669"/>
    <property type="project" value="TreeGrafter"/>
</dbReference>
<accession>A0AA93BUC4</accession>
<protein>
    <submittedName>
        <fullName evidence="3">Lipopolysaccharide heptosyltransferase family protein</fullName>
    </submittedName>
</protein>
<dbReference type="GO" id="GO:0009244">
    <property type="term" value="P:lipopolysaccharide core region biosynthetic process"/>
    <property type="evidence" value="ECO:0007669"/>
    <property type="project" value="TreeGrafter"/>
</dbReference>
<dbReference type="InterPro" id="IPR051199">
    <property type="entry name" value="LPS_LOS_Heptosyltrfase"/>
</dbReference>
<dbReference type="InterPro" id="IPR002201">
    <property type="entry name" value="Glyco_trans_9"/>
</dbReference>
<dbReference type="SUPFAM" id="SSF53756">
    <property type="entry name" value="UDP-Glycosyltransferase/glycogen phosphorylase"/>
    <property type="match status" value="1"/>
</dbReference>
<dbReference type="PANTHER" id="PTHR30160">
    <property type="entry name" value="TETRAACYLDISACCHARIDE 4'-KINASE-RELATED"/>
    <property type="match status" value="1"/>
</dbReference>
<dbReference type="AlphaFoldDB" id="A0AA93BUC4"/>
<keyword evidence="1" id="KW-0328">Glycosyltransferase</keyword>